<dbReference type="SUPFAM" id="SSF53474">
    <property type="entry name" value="alpha/beta-Hydrolases"/>
    <property type="match status" value="1"/>
</dbReference>
<keyword evidence="5" id="KW-1185">Reference proteome</keyword>
<feature type="compositionally biased region" description="Basic residues" evidence="2">
    <location>
        <begin position="99"/>
        <end position="117"/>
    </location>
</feature>
<feature type="domain" description="AB hydrolase-1" evidence="3">
    <location>
        <begin position="160"/>
        <end position="290"/>
    </location>
</feature>
<evidence type="ECO:0000256" key="1">
    <source>
        <dbReference type="ARBA" id="ARBA00022801"/>
    </source>
</evidence>
<dbReference type="PANTHER" id="PTHR43798:SF31">
    <property type="entry name" value="AB HYDROLASE SUPERFAMILY PROTEIN YCLE"/>
    <property type="match status" value="1"/>
</dbReference>
<gene>
    <name evidence="4" type="ORF">AB0E61_05625</name>
</gene>
<feature type="region of interest" description="Disordered" evidence="2">
    <location>
        <begin position="1"/>
        <end position="29"/>
    </location>
</feature>
<accession>A0ABV2YUY9</accession>
<dbReference type="Proteomes" id="UP001550853">
    <property type="component" value="Unassembled WGS sequence"/>
</dbReference>
<feature type="compositionally biased region" description="Low complexity" evidence="2">
    <location>
        <begin position="1"/>
        <end position="11"/>
    </location>
</feature>
<dbReference type="PRINTS" id="PR00111">
    <property type="entry name" value="ABHYDROLASE"/>
</dbReference>
<dbReference type="RefSeq" id="WP_211266167.1">
    <property type="nucleotide sequence ID" value="NZ_JBEZVI010000003.1"/>
</dbReference>
<keyword evidence="1 4" id="KW-0378">Hydrolase</keyword>
<evidence type="ECO:0000256" key="2">
    <source>
        <dbReference type="SAM" id="MobiDB-lite"/>
    </source>
</evidence>
<evidence type="ECO:0000313" key="4">
    <source>
        <dbReference type="EMBL" id="MEU3709565.1"/>
    </source>
</evidence>
<sequence length="429" mass="46761">MTTDTTAGKTAAAERDGAGPRSGQPLCPQPGGPTMLLVLPLLAVAAPTAPPAPAALIPILLLGPFLLLRHVVPAPVPRSGAGDPLRHGPPPVCRSARPPGHRPPRLRPARRGSRSAPRHPTEERSRTMSLDAPAVRHPDGGYHHVNGHRLWVESEGQGDPVLLLAGLGPAGSHVVFHPHFDALASDHRVLYVDLHGRGRSDAPDDLTEVTFARDVADIAALLTTLDLGPVHLYGFSYGGLIGQALALDHPETVRTLTLANSLHSPEMWQLNHENINRELALQFPEVWERITALRERGVPSTDPRMQAEFAAAARLVRFHHPDHAALLATEPGARNLALYPLFCGADVDFTVGGEILHIPDFRPRLAEIEAPLMVLAGRYDRALYPALQREFVHRAPRTRFEILERSGSFGHVEEPETVHALLRAFWKEH</sequence>
<dbReference type="InterPro" id="IPR000073">
    <property type="entry name" value="AB_hydrolase_1"/>
</dbReference>
<evidence type="ECO:0000259" key="3">
    <source>
        <dbReference type="Pfam" id="PF00561"/>
    </source>
</evidence>
<organism evidence="4 5">
    <name type="scientific">Streptomyces catenulae</name>
    <dbReference type="NCBI Taxonomy" id="66875"/>
    <lineage>
        <taxon>Bacteria</taxon>
        <taxon>Bacillati</taxon>
        <taxon>Actinomycetota</taxon>
        <taxon>Actinomycetes</taxon>
        <taxon>Kitasatosporales</taxon>
        <taxon>Streptomycetaceae</taxon>
        <taxon>Streptomyces</taxon>
    </lineage>
</organism>
<feature type="region of interest" description="Disordered" evidence="2">
    <location>
        <begin position="78"/>
        <end position="135"/>
    </location>
</feature>
<dbReference type="Gene3D" id="3.40.50.1820">
    <property type="entry name" value="alpha/beta hydrolase"/>
    <property type="match status" value="1"/>
</dbReference>
<name>A0ABV2YUY9_9ACTN</name>
<dbReference type="Pfam" id="PF00561">
    <property type="entry name" value="Abhydrolase_1"/>
    <property type="match status" value="1"/>
</dbReference>
<dbReference type="InterPro" id="IPR029058">
    <property type="entry name" value="AB_hydrolase_fold"/>
</dbReference>
<dbReference type="EMBL" id="JBEZVI010000003">
    <property type="protein sequence ID" value="MEU3709565.1"/>
    <property type="molecule type" value="Genomic_DNA"/>
</dbReference>
<proteinExistence type="predicted"/>
<dbReference type="PANTHER" id="PTHR43798">
    <property type="entry name" value="MONOACYLGLYCEROL LIPASE"/>
    <property type="match status" value="1"/>
</dbReference>
<dbReference type="GO" id="GO:0016787">
    <property type="term" value="F:hydrolase activity"/>
    <property type="evidence" value="ECO:0007669"/>
    <property type="project" value="UniProtKB-KW"/>
</dbReference>
<reference evidence="4 5" key="1">
    <citation type="submission" date="2024-06" db="EMBL/GenBank/DDBJ databases">
        <title>The Natural Products Discovery Center: Release of the First 8490 Sequenced Strains for Exploring Actinobacteria Biosynthetic Diversity.</title>
        <authorList>
            <person name="Kalkreuter E."/>
            <person name="Kautsar S.A."/>
            <person name="Yang D."/>
            <person name="Bader C.D."/>
            <person name="Teijaro C.N."/>
            <person name="Fluegel L."/>
            <person name="Davis C.M."/>
            <person name="Simpson J.R."/>
            <person name="Lauterbach L."/>
            <person name="Steele A.D."/>
            <person name="Gui C."/>
            <person name="Meng S."/>
            <person name="Li G."/>
            <person name="Viehrig K."/>
            <person name="Ye F."/>
            <person name="Su P."/>
            <person name="Kiefer A.F."/>
            <person name="Nichols A."/>
            <person name="Cepeda A.J."/>
            <person name="Yan W."/>
            <person name="Fan B."/>
            <person name="Jiang Y."/>
            <person name="Adhikari A."/>
            <person name="Zheng C.-J."/>
            <person name="Schuster L."/>
            <person name="Cowan T.M."/>
            <person name="Smanski M.J."/>
            <person name="Chevrette M.G."/>
            <person name="De Carvalho L.P.S."/>
            <person name="Shen B."/>
        </authorList>
    </citation>
    <scope>NUCLEOTIDE SEQUENCE [LARGE SCALE GENOMIC DNA]</scope>
    <source>
        <strain evidence="4 5">NPDC033039</strain>
    </source>
</reference>
<dbReference type="InterPro" id="IPR050266">
    <property type="entry name" value="AB_hydrolase_sf"/>
</dbReference>
<protein>
    <submittedName>
        <fullName evidence="4">Alpha/beta hydrolase</fullName>
    </submittedName>
</protein>
<comment type="caution">
    <text evidence="4">The sequence shown here is derived from an EMBL/GenBank/DDBJ whole genome shotgun (WGS) entry which is preliminary data.</text>
</comment>
<evidence type="ECO:0000313" key="5">
    <source>
        <dbReference type="Proteomes" id="UP001550853"/>
    </source>
</evidence>